<gene>
    <name evidence="1" type="ORF">F4821DRAFT_282014</name>
</gene>
<protein>
    <submittedName>
        <fullName evidence="1">Uncharacterized protein</fullName>
    </submittedName>
</protein>
<dbReference type="EMBL" id="MU394376">
    <property type="protein sequence ID" value="KAI6082181.1"/>
    <property type="molecule type" value="Genomic_DNA"/>
</dbReference>
<evidence type="ECO:0000313" key="2">
    <source>
        <dbReference type="Proteomes" id="UP001497680"/>
    </source>
</evidence>
<reference evidence="1 2" key="1">
    <citation type="journal article" date="2022" name="New Phytol.">
        <title>Ecological generalism drives hyperdiversity of secondary metabolite gene clusters in xylarialean endophytes.</title>
        <authorList>
            <person name="Franco M.E.E."/>
            <person name="Wisecaver J.H."/>
            <person name="Arnold A.E."/>
            <person name="Ju Y.M."/>
            <person name="Slot J.C."/>
            <person name="Ahrendt S."/>
            <person name="Moore L.P."/>
            <person name="Eastman K.E."/>
            <person name="Scott K."/>
            <person name="Konkel Z."/>
            <person name="Mondo S.J."/>
            <person name="Kuo A."/>
            <person name="Hayes R.D."/>
            <person name="Haridas S."/>
            <person name="Andreopoulos B."/>
            <person name="Riley R."/>
            <person name="LaButti K."/>
            <person name="Pangilinan J."/>
            <person name="Lipzen A."/>
            <person name="Amirebrahimi M."/>
            <person name="Yan J."/>
            <person name="Adam C."/>
            <person name="Keymanesh K."/>
            <person name="Ng V."/>
            <person name="Louie K."/>
            <person name="Northen T."/>
            <person name="Drula E."/>
            <person name="Henrissat B."/>
            <person name="Hsieh H.M."/>
            <person name="Youens-Clark K."/>
            <person name="Lutzoni F."/>
            <person name="Miadlikowska J."/>
            <person name="Eastwood D.C."/>
            <person name="Hamelin R.C."/>
            <person name="Grigoriev I.V."/>
            <person name="U'Ren J.M."/>
        </authorList>
    </citation>
    <scope>NUCLEOTIDE SEQUENCE [LARGE SCALE GENOMIC DNA]</scope>
    <source>
        <strain evidence="1 2">ER1909</strain>
    </source>
</reference>
<accession>A0ACC0CP86</accession>
<evidence type="ECO:0000313" key="1">
    <source>
        <dbReference type="EMBL" id="KAI6082181.1"/>
    </source>
</evidence>
<comment type="caution">
    <text evidence="1">The sequence shown here is derived from an EMBL/GenBank/DDBJ whole genome shotgun (WGS) entry which is preliminary data.</text>
</comment>
<keyword evidence="2" id="KW-1185">Reference proteome</keyword>
<dbReference type="Proteomes" id="UP001497680">
    <property type="component" value="Unassembled WGS sequence"/>
</dbReference>
<name>A0ACC0CP86_9PEZI</name>
<sequence length="160" mass="17524">MRAESARQDHFMKIVDGHFTIGVRQTTSLLPSLNKDNCLALYVATVLTCYCSFAQAPGPRQLLVIDDGYAVPWVGLLRGVRFVVESIGVVSIFSGFLAPSAPPSSTPEEPSTLDGFQVEFVSWEEHLLEVPTLVATASTAITRDIYRSTFGCLEWYFGGT</sequence>
<organism evidence="1 2">
    <name type="scientific">Hypoxylon rubiginosum</name>
    <dbReference type="NCBI Taxonomy" id="110542"/>
    <lineage>
        <taxon>Eukaryota</taxon>
        <taxon>Fungi</taxon>
        <taxon>Dikarya</taxon>
        <taxon>Ascomycota</taxon>
        <taxon>Pezizomycotina</taxon>
        <taxon>Sordariomycetes</taxon>
        <taxon>Xylariomycetidae</taxon>
        <taxon>Xylariales</taxon>
        <taxon>Hypoxylaceae</taxon>
        <taxon>Hypoxylon</taxon>
    </lineage>
</organism>
<proteinExistence type="predicted"/>